<name>A0A2K8SPF0_9NOSO</name>
<dbReference type="EMBL" id="CP024785">
    <property type="protein sequence ID" value="AUB37322.1"/>
    <property type="molecule type" value="Genomic_DNA"/>
</dbReference>
<protein>
    <submittedName>
        <fullName evidence="1">Uncharacterized protein</fullName>
    </submittedName>
</protein>
<proteinExistence type="predicted"/>
<organism evidence="1 2">
    <name type="scientific">Nostoc flagelliforme CCNUN1</name>
    <dbReference type="NCBI Taxonomy" id="2038116"/>
    <lineage>
        <taxon>Bacteria</taxon>
        <taxon>Bacillati</taxon>
        <taxon>Cyanobacteriota</taxon>
        <taxon>Cyanophyceae</taxon>
        <taxon>Nostocales</taxon>
        <taxon>Nostocaceae</taxon>
        <taxon>Nostoc</taxon>
    </lineage>
</organism>
<sequence length="49" mass="5280">MELPQVLQYCLKITLVLLGIGHWALVINSSPPAPPASPASFLRSHAKIT</sequence>
<evidence type="ECO:0000313" key="2">
    <source>
        <dbReference type="Proteomes" id="UP000232003"/>
    </source>
</evidence>
<reference evidence="1 2" key="1">
    <citation type="submission" date="2017-11" db="EMBL/GenBank/DDBJ databases">
        <title>Complete genome of a free-living desiccation-tolerant cyanobacterium and its photosynthetic adaptation to extreme terrestrial habitat.</title>
        <authorList>
            <person name="Shang J."/>
        </authorList>
    </citation>
    <scope>NUCLEOTIDE SEQUENCE [LARGE SCALE GENOMIC DNA]</scope>
    <source>
        <strain evidence="1 2">CCNUN1</strain>
    </source>
</reference>
<dbReference type="KEGG" id="nfl:COO91_03262"/>
<keyword evidence="2" id="KW-1185">Reference proteome</keyword>
<evidence type="ECO:0000313" key="1">
    <source>
        <dbReference type="EMBL" id="AUB37322.1"/>
    </source>
</evidence>
<dbReference type="AlphaFoldDB" id="A0A2K8SPF0"/>
<accession>A0A2K8SPF0</accession>
<gene>
    <name evidence="1" type="ORF">COO91_03262</name>
</gene>
<dbReference type="Proteomes" id="UP000232003">
    <property type="component" value="Chromosome"/>
</dbReference>